<dbReference type="OrthoDB" id="1658288at2759"/>
<organism evidence="4 7">
    <name type="scientific">Adineta steineri</name>
    <dbReference type="NCBI Taxonomy" id="433720"/>
    <lineage>
        <taxon>Eukaryota</taxon>
        <taxon>Metazoa</taxon>
        <taxon>Spiralia</taxon>
        <taxon>Gnathifera</taxon>
        <taxon>Rotifera</taxon>
        <taxon>Eurotatoria</taxon>
        <taxon>Bdelloidea</taxon>
        <taxon>Adinetida</taxon>
        <taxon>Adinetidae</taxon>
        <taxon>Adineta</taxon>
    </lineage>
</organism>
<dbReference type="PANTHER" id="PTHR45641">
    <property type="entry name" value="TETRATRICOPEPTIDE REPEAT PROTEIN (AFU_ORTHOLOGUE AFUA_6G03870)"/>
    <property type="match status" value="1"/>
</dbReference>
<dbReference type="Pfam" id="PF13424">
    <property type="entry name" value="TPR_12"/>
    <property type="match status" value="2"/>
</dbReference>
<evidence type="ECO:0000256" key="1">
    <source>
        <dbReference type="ARBA" id="ARBA00022737"/>
    </source>
</evidence>
<evidence type="ECO:0000256" key="3">
    <source>
        <dbReference type="PROSITE-ProRule" id="PRU00339"/>
    </source>
</evidence>
<dbReference type="Proteomes" id="UP000663832">
    <property type="component" value="Unassembled WGS sequence"/>
</dbReference>
<evidence type="ECO:0000313" key="5">
    <source>
        <dbReference type="EMBL" id="CAF1526544.1"/>
    </source>
</evidence>
<dbReference type="InterPro" id="IPR019734">
    <property type="entry name" value="TPR_rpt"/>
</dbReference>
<protein>
    <recommendedName>
        <fullName evidence="8">Tetratricopeptide repeat protein</fullName>
    </recommendedName>
</protein>
<evidence type="ECO:0008006" key="8">
    <source>
        <dbReference type="Google" id="ProtNLM"/>
    </source>
</evidence>
<sequence length="304" mass="34535">MQSRKAMRLEKGGDLLTLGHILKDLGNYSKAGEFYQRLVNETTGINSIQKAAGLTGLGNVAKAQGDYSNAKLYYEQALELKRSWYRDDLHSDLAVNFNNMGLVCRHLGQLREAVGYHKHALAIRKKVIEDNQQSGDTAEYRRIYGNVADSHGNLATVYFEQGQIQLAWEHVRESLSINKLYLTSDDPKIAIDYRLIGLLRQSEKEYSKAKVAYEKAFAIQKKVLGRHHVETAATQCCLGALLWNNAQPVTDTRSPLTEAMMIGYRYCFEGMSCFDKFGLPPDHRYRKLAKLVLEQYEQICNQSE</sequence>
<keyword evidence="6" id="KW-1185">Reference proteome</keyword>
<comment type="caution">
    <text evidence="4">The sequence shown here is derived from an EMBL/GenBank/DDBJ whole genome shotgun (WGS) entry which is preliminary data.</text>
</comment>
<keyword evidence="1" id="KW-0677">Repeat</keyword>
<dbReference type="InterPro" id="IPR011990">
    <property type="entry name" value="TPR-like_helical_dom_sf"/>
</dbReference>
<dbReference type="EMBL" id="CAJNOI010000313">
    <property type="protein sequence ID" value="CAF1238847.1"/>
    <property type="molecule type" value="Genomic_DNA"/>
</dbReference>
<dbReference type="SUPFAM" id="SSF48452">
    <property type="entry name" value="TPR-like"/>
    <property type="match status" value="1"/>
</dbReference>
<dbReference type="Pfam" id="PF13374">
    <property type="entry name" value="TPR_10"/>
    <property type="match status" value="1"/>
</dbReference>
<proteinExistence type="predicted"/>
<dbReference type="PANTHER" id="PTHR45641:SF19">
    <property type="entry name" value="NEPHROCYSTIN-3"/>
    <property type="match status" value="1"/>
</dbReference>
<dbReference type="Proteomes" id="UP000663877">
    <property type="component" value="Unassembled WGS sequence"/>
</dbReference>
<evidence type="ECO:0000256" key="2">
    <source>
        <dbReference type="ARBA" id="ARBA00022803"/>
    </source>
</evidence>
<dbReference type="Gene3D" id="1.25.40.10">
    <property type="entry name" value="Tetratricopeptide repeat domain"/>
    <property type="match status" value="2"/>
</dbReference>
<name>A0A814Z4S1_9BILA</name>
<dbReference type="EMBL" id="CAJNOM010000627">
    <property type="protein sequence ID" value="CAF1526544.1"/>
    <property type="molecule type" value="Genomic_DNA"/>
</dbReference>
<evidence type="ECO:0000313" key="6">
    <source>
        <dbReference type="Proteomes" id="UP000663832"/>
    </source>
</evidence>
<reference evidence="4" key="1">
    <citation type="submission" date="2021-02" db="EMBL/GenBank/DDBJ databases">
        <authorList>
            <person name="Nowell W R."/>
        </authorList>
    </citation>
    <scope>NUCLEOTIDE SEQUENCE</scope>
</reference>
<dbReference type="SMART" id="SM00028">
    <property type="entry name" value="TPR"/>
    <property type="match status" value="5"/>
</dbReference>
<evidence type="ECO:0000313" key="4">
    <source>
        <dbReference type="EMBL" id="CAF1238847.1"/>
    </source>
</evidence>
<dbReference type="PROSITE" id="PS50005">
    <property type="entry name" value="TPR"/>
    <property type="match status" value="1"/>
</dbReference>
<feature type="repeat" description="TPR" evidence="3">
    <location>
        <begin position="51"/>
        <end position="84"/>
    </location>
</feature>
<accession>A0A814Z4S1</accession>
<dbReference type="AlphaFoldDB" id="A0A814Z4S1"/>
<gene>
    <name evidence="4" type="ORF">BJG266_LOCUS28936</name>
    <name evidence="5" type="ORF">QVE165_LOCUS45182</name>
</gene>
<keyword evidence="2 3" id="KW-0802">TPR repeat</keyword>
<evidence type="ECO:0000313" key="7">
    <source>
        <dbReference type="Proteomes" id="UP000663877"/>
    </source>
</evidence>